<sequence>MGTTDLSGRVAVVTGAGAGLGRAEALALAHAGADVVVNDMGEAADTVVAEIQALDRRAIAVKGDVSDWGLGATMVEAAVDGLGSLDIVVNNAGIIRDGMLFNLTEQMWDDVVRVHLKGHAAVCHAASVHWRERAKSTGQPVAASVVNTTSEAFLFGGPGQANYAAAKSGIVALTLSIARGMSRYGVRANAIAPRARTEMTANVFEESTGAGLDILAPERVGTFVSYLASDAAAQVNGQVFVVYGDMVALLAPPTVEQKFTSPTGAFSTTELDQLIGGHFEGRPASQTFSANSIAALDTTGVGNKG</sequence>
<comment type="caution">
    <text evidence="4">The sequence shown here is derived from an EMBL/GenBank/DDBJ whole genome shotgun (WGS) entry which is preliminary data.</text>
</comment>
<dbReference type="RefSeq" id="WP_343994891.1">
    <property type="nucleotide sequence ID" value="NZ_BAAALG010000010.1"/>
</dbReference>
<keyword evidence="5" id="KW-1185">Reference proteome</keyword>
<organism evidence="4 5">
    <name type="scientific">Nocardioides dubius</name>
    <dbReference type="NCBI Taxonomy" id="317019"/>
    <lineage>
        <taxon>Bacteria</taxon>
        <taxon>Bacillati</taxon>
        <taxon>Actinomycetota</taxon>
        <taxon>Actinomycetes</taxon>
        <taxon>Propionibacteriales</taxon>
        <taxon>Nocardioidaceae</taxon>
        <taxon>Nocardioides</taxon>
    </lineage>
</organism>
<dbReference type="PROSITE" id="PS00061">
    <property type="entry name" value="ADH_SHORT"/>
    <property type="match status" value="1"/>
</dbReference>
<evidence type="ECO:0000313" key="4">
    <source>
        <dbReference type="EMBL" id="GAA1104738.1"/>
    </source>
</evidence>
<dbReference type="InterPro" id="IPR036291">
    <property type="entry name" value="NAD(P)-bd_dom_sf"/>
</dbReference>
<evidence type="ECO:0000256" key="3">
    <source>
        <dbReference type="RuleBase" id="RU000363"/>
    </source>
</evidence>
<dbReference type="InterPro" id="IPR051687">
    <property type="entry name" value="Peroxisomal_Beta-Oxidation"/>
</dbReference>
<dbReference type="PRINTS" id="PR00080">
    <property type="entry name" value="SDRFAMILY"/>
</dbReference>
<dbReference type="PANTHER" id="PTHR45024">
    <property type="entry name" value="DEHYDROGENASES, SHORT CHAIN"/>
    <property type="match status" value="1"/>
</dbReference>
<accession>A0ABP4EDT9</accession>
<dbReference type="EMBL" id="BAAALG010000010">
    <property type="protein sequence ID" value="GAA1104738.1"/>
    <property type="molecule type" value="Genomic_DNA"/>
</dbReference>
<reference evidence="5" key="1">
    <citation type="journal article" date="2019" name="Int. J. Syst. Evol. Microbiol.">
        <title>The Global Catalogue of Microorganisms (GCM) 10K type strain sequencing project: providing services to taxonomists for standard genome sequencing and annotation.</title>
        <authorList>
            <consortium name="The Broad Institute Genomics Platform"/>
            <consortium name="The Broad Institute Genome Sequencing Center for Infectious Disease"/>
            <person name="Wu L."/>
            <person name="Ma J."/>
        </authorList>
    </citation>
    <scope>NUCLEOTIDE SEQUENCE [LARGE SCALE GENOMIC DNA]</scope>
    <source>
        <strain evidence="5">JCM 13008</strain>
    </source>
</reference>
<gene>
    <name evidence="4" type="ORF">GCM10009668_25030</name>
</gene>
<dbReference type="Pfam" id="PF00106">
    <property type="entry name" value="adh_short"/>
    <property type="match status" value="1"/>
</dbReference>
<name>A0ABP4EDT9_9ACTN</name>
<proteinExistence type="inferred from homology"/>
<dbReference type="InterPro" id="IPR020904">
    <property type="entry name" value="Sc_DH/Rdtase_CS"/>
</dbReference>
<comment type="similarity">
    <text evidence="1 3">Belongs to the short-chain dehydrogenases/reductases (SDR) family.</text>
</comment>
<dbReference type="Proteomes" id="UP001501581">
    <property type="component" value="Unassembled WGS sequence"/>
</dbReference>
<evidence type="ECO:0000313" key="5">
    <source>
        <dbReference type="Proteomes" id="UP001501581"/>
    </source>
</evidence>
<evidence type="ECO:0000256" key="2">
    <source>
        <dbReference type="ARBA" id="ARBA00023002"/>
    </source>
</evidence>
<dbReference type="Gene3D" id="3.40.50.720">
    <property type="entry name" value="NAD(P)-binding Rossmann-like Domain"/>
    <property type="match status" value="1"/>
</dbReference>
<dbReference type="PANTHER" id="PTHR45024:SF2">
    <property type="entry name" value="SCP2 DOMAIN-CONTAINING PROTEIN"/>
    <property type="match status" value="1"/>
</dbReference>
<dbReference type="SUPFAM" id="SSF51735">
    <property type="entry name" value="NAD(P)-binding Rossmann-fold domains"/>
    <property type="match status" value="1"/>
</dbReference>
<dbReference type="InterPro" id="IPR002347">
    <property type="entry name" value="SDR_fam"/>
</dbReference>
<protein>
    <submittedName>
        <fullName evidence="4">3-oxoacyl-ACP reductase</fullName>
    </submittedName>
</protein>
<keyword evidence="2" id="KW-0560">Oxidoreductase</keyword>
<evidence type="ECO:0000256" key="1">
    <source>
        <dbReference type="ARBA" id="ARBA00006484"/>
    </source>
</evidence>
<dbReference type="PRINTS" id="PR00081">
    <property type="entry name" value="GDHRDH"/>
</dbReference>